<organism evidence="2 3">
    <name type="scientific">Streptomyces cynarae</name>
    <dbReference type="NCBI Taxonomy" id="2981134"/>
    <lineage>
        <taxon>Bacteria</taxon>
        <taxon>Bacillati</taxon>
        <taxon>Actinomycetota</taxon>
        <taxon>Actinomycetes</taxon>
        <taxon>Kitasatosporales</taxon>
        <taxon>Streptomycetaceae</taxon>
        <taxon>Streptomyces</taxon>
    </lineage>
</organism>
<dbReference type="InterPro" id="IPR058548">
    <property type="entry name" value="MlaB-like_STAS"/>
</dbReference>
<feature type="domain" description="STAS" evidence="1">
    <location>
        <begin position="13"/>
        <end position="114"/>
    </location>
</feature>
<dbReference type="EMBL" id="CP106793">
    <property type="protein sequence ID" value="UXY17482.1"/>
    <property type="molecule type" value="Genomic_DNA"/>
</dbReference>
<dbReference type="RefSeq" id="WP_263227385.1">
    <property type="nucleotide sequence ID" value="NZ_CP106793.1"/>
</dbReference>
<sequence>MDSNPGKRPGEQLRLTITTLDSRMVVSVAGEVDHLTAARLGDELGAAGLSGARWVEADFSRVGFCDCSGLNVLLAARSHFRDAGVRFSVFGPVAPAVERLFQLTGTGPLLQETA</sequence>
<gene>
    <name evidence="2" type="ORF">N8I84_00870</name>
</gene>
<dbReference type="PANTHER" id="PTHR33495:SF2">
    <property type="entry name" value="ANTI-SIGMA FACTOR ANTAGONIST TM_1081-RELATED"/>
    <property type="match status" value="1"/>
</dbReference>
<name>A0ABY6DT21_9ACTN</name>
<evidence type="ECO:0000313" key="2">
    <source>
        <dbReference type="EMBL" id="UXY17482.1"/>
    </source>
</evidence>
<dbReference type="Gene3D" id="3.30.750.24">
    <property type="entry name" value="STAS domain"/>
    <property type="match status" value="1"/>
</dbReference>
<dbReference type="PROSITE" id="PS50801">
    <property type="entry name" value="STAS"/>
    <property type="match status" value="1"/>
</dbReference>
<accession>A0ABY6DT21</accession>
<reference evidence="2" key="1">
    <citation type="submission" date="2022-10" db="EMBL/GenBank/DDBJ databases">
        <authorList>
            <person name="Mo P."/>
        </authorList>
    </citation>
    <scope>NUCLEOTIDE SEQUENCE</scope>
    <source>
        <strain evidence="2">HUAS 13-4</strain>
    </source>
</reference>
<dbReference type="Proteomes" id="UP001061298">
    <property type="component" value="Chromosome"/>
</dbReference>
<evidence type="ECO:0000313" key="3">
    <source>
        <dbReference type="Proteomes" id="UP001061298"/>
    </source>
</evidence>
<protein>
    <submittedName>
        <fullName evidence="2">STAS domain-containing protein</fullName>
    </submittedName>
</protein>
<proteinExistence type="predicted"/>
<dbReference type="CDD" id="cd07043">
    <property type="entry name" value="STAS_anti-anti-sigma_factors"/>
    <property type="match status" value="1"/>
</dbReference>
<dbReference type="SUPFAM" id="SSF52091">
    <property type="entry name" value="SpoIIaa-like"/>
    <property type="match status" value="1"/>
</dbReference>
<evidence type="ECO:0000259" key="1">
    <source>
        <dbReference type="PROSITE" id="PS50801"/>
    </source>
</evidence>
<dbReference type="InterPro" id="IPR036513">
    <property type="entry name" value="STAS_dom_sf"/>
</dbReference>
<dbReference type="PANTHER" id="PTHR33495">
    <property type="entry name" value="ANTI-SIGMA FACTOR ANTAGONIST TM_1081-RELATED-RELATED"/>
    <property type="match status" value="1"/>
</dbReference>
<keyword evidence="3" id="KW-1185">Reference proteome</keyword>
<dbReference type="InterPro" id="IPR002645">
    <property type="entry name" value="STAS_dom"/>
</dbReference>
<dbReference type="Pfam" id="PF13466">
    <property type="entry name" value="STAS_2"/>
    <property type="match status" value="1"/>
</dbReference>